<dbReference type="AlphaFoldDB" id="A0A9I9DG88"/>
<feature type="domain" description="AP2/ERF" evidence="8">
    <location>
        <begin position="131"/>
        <end position="188"/>
    </location>
</feature>
<dbReference type="PANTHER" id="PTHR31190">
    <property type="entry name" value="DNA-BINDING DOMAIN"/>
    <property type="match status" value="1"/>
</dbReference>
<dbReference type="GO" id="GO:0003677">
    <property type="term" value="F:DNA binding"/>
    <property type="evidence" value="ECO:0007669"/>
    <property type="project" value="UniProtKB-KW"/>
</dbReference>
<evidence type="ECO:0000256" key="7">
    <source>
        <dbReference type="SAM" id="MobiDB-lite"/>
    </source>
</evidence>
<dbReference type="SUPFAM" id="SSF54171">
    <property type="entry name" value="DNA-binding domain"/>
    <property type="match status" value="1"/>
</dbReference>
<dbReference type="InterPro" id="IPR036955">
    <property type="entry name" value="AP2/ERF_dom_sf"/>
</dbReference>
<sequence>RKSRQKRERQVGEILNGKKLPKFFTVFHQSNDAYKNPLSSLSSFIHHSYISSRLHFSKIPNSLIMCGGAIIADLIPRRDGQRVTASDIWPNSSFFHFNKIRSDQVSTPLKRTPLPASSEASKPKKRQRKNLYRGIRQRPWGKWAAEIRDPRKGIRVWLGTFNTAEEAARAYDREARKIRGKKAKVNFPNEDDAYSIQAPIPQFHPHLYTVPENSEFPYDLNQIGDFTGTHFPVAIEEQSGSGSEDSYSPPKRFGVKEAEDQKPEQKVSVIAAAEEENEVQKLSEELMAYENYMKFYQIPYLDGQSTVTNPAEEQVVGDLWSFDDEDGLHGSVSSSEL</sequence>
<feature type="region of interest" description="Disordered" evidence="7">
    <location>
        <begin position="106"/>
        <end position="131"/>
    </location>
</feature>
<keyword evidence="2" id="KW-0805">Transcription regulation</keyword>
<reference evidence="9" key="1">
    <citation type="submission" date="2023-03" db="UniProtKB">
        <authorList>
            <consortium name="EnsemblPlants"/>
        </authorList>
    </citation>
    <scope>IDENTIFICATION</scope>
</reference>
<dbReference type="CDD" id="cd00018">
    <property type="entry name" value="AP2"/>
    <property type="match status" value="1"/>
</dbReference>
<dbReference type="FunFam" id="3.30.730.10:FF:000001">
    <property type="entry name" value="Ethylene-responsive transcription factor 2"/>
    <property type="match status" value="1"/>
</dbReference>
<dbReference type="InterPro" id="IPR044808">
    <property type="entry name" value="ERF_plant"/>
</dbReference>
<evidence type="ECO:0000256" key="5">
    <source>
        <dbReference type="ARBA" id="ARBA00023242"/>
    </source>
</evidence>
<dbReference type="Gene3D" id="3.30.730.10">
    <property type="entry name" value="AP2/ERF domain"/>
    <property type="match status" value="1"/>
</dbReference>
<evidence type="ECO:0000256" key="6">
    <source>
        <dbReference type="ARBA" id="ARBA00024343"/>
    </source>
</evidence>
<keyword evidence="4" id="KW-0804">Transcription</keyword>
<dbReference type="EnsemblPlants" id="MELO3C017940.2.1">
    <property type="protein sequence ID" value="MELO3C017940.2.1"/>
    <property type="gene ID" value="MELO3C017940.2"/>
</dbReference>
<dbReference type="GO" id="GO:0003700">
    <property type="term" value="F:DNA-binding transcription factor activity"/>
    <property type="evidence" value="ECO:0007669"/>
    <property type="project" value="InterPro"/>
</dbReference>
<dbReference type="GO" id="GO:0009873">
    <property type="term" value="P:ethylene-activated signaling pathway"/>
    <property type="evidence" value="ECO:0007669"/>
    <property type="project" value="InterPro"/>
</dbReference>
<keyword evidence="3" id="KW-0238">DNA-binding</keyword>
<dbReference type="PANTHER" id="PTHR31190:SF363">
    <property type="entry name" value="AP2_ERF DOMAIN-CONTAINING PROTEIN"/>
    <property type="match status" value="1"/>
</dbReference>
<evidence type="ECO:0000256" key="3">
    <source>
        <dbReference type="ARBA" id="ARBA00023125"/>
    </source>
</evidence>
<dbReference type="GO" id="GO:0005634">
    <property type="term" value="C:nucleus"/>
    <property type="evidence" value="ECO:0007669"/>
    <property type="project" value="UniProtKB-SubCell"/>
</dbReference>
<comment type="similarity">
    <text evidence="6">Belongs to the AP2/ERF transcription factor family. ERF subfamily.</text>
</comment>
<dbReference type="InterPro" id="IPR016177">
    <property type="entry name" value="DNA-bd_dom_sf"/>
</dbReference>
<keyword evidence="5" id="KW-0539">Nucleus</keyword>
<dbReference type="Gramene" id="MELO3C017940.2.1">
    <property type="protein sequence ID" value="MELO3C017940.2.1"/>
    <property type="gene ID" value="MELO3C017940.2"/>
</dbReference>
<dbReference type="InterPro" id="IPR001471">
    <property type="entry name" value="AP2/ERF_dom"/>
</dbReference>
<protein>
    <recommendedName>
        <fullName evidence="8">AP2/ERF domain-containing protein</fullName>
    </recommendedName>
</protein>
<evidence type="ECO:0000259" key="8">
    <source>
        <dbReference type="PROSITE" id="PS51032"/>
    </source>
</evidence>
<dbReference type="SMART" id="SM00380">
    <property type="entry name" value="AP2"/>
    <property type="match status" value="1"/>
</dbReference>
<organism evidence="9">
    <name type="scientific">Cucumis melo</name>
    <name type="common">Muskmelon</name>
    <dbReference type="NCBI Taxonomy" id="3656"/>
    <lineage>
        <taxon>Eukaryota</taxon>
        <taxon>Viridiplantae</taxon>
        <taxon>Streptophyta</taxon>
        <taxon>Embryophyta</taxon>
        <taxon>Tracheophyta</taxon>
        <taxon>Spermatophyta</taxon>
        <taxon>Magnoliopsida</taxon>
        <taxon>eudicotyledons</taxon>
        <taxon>Gunneridae</taxon>
        <taxon>Pentapetalae</taxon>
        <taxon>rosids</taxon>
        <taxon>fabids</taxon>
        <taxon>Cucurbitales</taxon>
        <taxon>Cucurbitaceae</taxon>
        <taxon>Benincaseae</taxon>
        <taxon>Cucumis</taxon>
    </lineage>
</organism>
<evidence type="ECO:0000256" key="2">
    <source>
        <dbReference type="ARBA" id="ARBA00023015"/>
    </source>
</evidence>
<evidence type="ECO:0000313" key="9">
    <source>
        <dbReference type="EnsemblPlants" id="MELO3C017940.2.1"/>
    </source>
</evidence>
<name>A0A9I9DG88_CUCME</name>
<dbReference type="PRINTS" id="PR00367">
    <property type="entry name" value="ETHRSPELEMNT"/>
</dbReference>
<dbReference type="Pfam" id="PF00847">
    <property type="entry name" value="AP2"/>
    <property type="match status" value="1"/>
</dbReference>
<evidence type="ECO:0000256" key="1">
    <source>
        <dbReference type="ARBA" id="ARBA00004123"/>
    </source>
</evidence>
<feature type="region of interest" description="Disordered" evidence="7">
    <location>
        <begin position="237"/>
        <end position="260"/>
    </location>
</feature>
<evidence type="ECO:0000256" key="4">
    <source>
        <dbReference type="ARBA" id="ARBA00023163"/>
    </source>
</evidence>
<dbReference type="PROSITE" id="PS51032">
    <property type="entry name" value="AP2_ERF"/>
    <property type="match status" value="1"/>
</dbReference>
<proteinExistence type="inferred from homology"/>
<accession>A0A9I9DG88</accession>
<comment type="subcellular location">
    <subcellularLocation>
        <location evidence="1">Nucleus</location>
    </subcellularLocation>
</comment>